<accession>A0AAN9GQ55</accession>
<gene>
    <name evidence="1" type="ORF">V1264_002363</name>
</gene>
<protein>
    <submittedName>
        <fullName evidence="1">Uncharacterized protein</fullName>
    </submittedName>
</protein>
<sequence>MWTLGLCFCLESLREENVYLVRCVFDAVVTCLSRPEIFPECEDSFAGCRSVRRGFSRRGLVRSGFS</sequence>
<proteinExistence type="predicted"/>
<organism evidence="1 2">
    <name type="scientific">Littorina saxatilis</name>
    <dbReference type="NCBI Taxonomy" id="31220"/>
    <lineage>
        <taxon>Eukaryota</taxon>
        <taxon>Metazoa</taxon>
        <taxon>Spiralia</taxon>
        <taxon>Lophotrochozoa</taxon>
        <taxon>Mollusca</taxon>
        <taxon>Gastropoda</taxon>
        <taxon>Caenogastropoda</taxon>
        <taxon>Littorinimorpha</taxon>
        <taxon>Littorinoidea</taxon>
        <taxon>Littorinidae</taxon>
        <taxon>Littorina</taxon>
    </lineage>
</organism>
<name>A0AAN9GQ55_9CAEN</name>
<evidence type="ECO:0000313" key="1">
    <source>
        <dbReference type="EMBL" id="KAK7116733.1"/>
    </source>
</evidence>
<keyword evidence="2" id="KW-1185">Reference proteome</keyword>
<reference evidence="1 2" key="1">
    <citation type="submission" date="2024-02" db="EMBL/GenBank/DDBJ databases">
        <title>Chromosome-scale genome assembly of the rough periwinkle Littorina saxatilis.</title>
        <authorList>
            <person name="De Jode A."/>
            <person name="Faria R."/>
            <person name="Formenti G."/>
            <person name="Sims Y."/>
            <person name="Smith T.P."/>
            <person name="Tracey A."/>
            <person name="Wood J.M.D."/>
            <person name="Zagrodzka Z.B."/>
            <person name="Johannesson K."/>
            <person name="Butlin R.K."/>
            <person name="Leder E.H."/>
        </authorList>
    </citation>
    <scope>NUCLEOTIDE SEQUENCE [LARGE SCALE GENOMIC DNA]</scope>
    <source>
        <strain evidence="1">Snail1</strain>
        <tissue evidence="1">Muscle</tissue>
    </source>
</reference>
<comment type="caution">
    <text evidence="1">The sequence shown here is derived from an EMBL/GenBank/DDBJ whole genome shotgun (WGS) entry which is preliminary data.</text>
</comment>
<dbReference type="AlphaFoldDB" id="A0AAN9GQ55"/>
<dbReference type="EMBL" id="JBAMIC010000001">
    <property type="protein sequence ID" value="KAK7116733.1"/>
    <property type="molecule type" value="Genomic_DNA"/>
</dbReference>
<dbReference type="Proteomes" id="UP001374579">
    <property type="component" value="Unassembled WGS sequence"/>
</dbReference>
<evidence type="ECO:0000313" key="2">
    <source>
        <dbReference type="Proteomes" id="UP001374579"/>
    </source>
</evidence>